<dbReference type="InParanoid" id="I1C0C3"/>
<dbReference type="RefSeq" id="XP_067517299.1">
    <property type="nucleotide sequence ID" value="XM_067661198.1"/>
</dbReference>
<sequence length="57" mass="5978">MAKLLTPGINTGMPSQPTTSDAMEITISFDASVVPLTAAIANLQATIEKLYAKLKLS</sequence>
<keyword evidence="2" id="KW-1185">Reference proteome</keyword>
<protein>
    <submittedName>
        <fullName evidence="1">Uncharacterized protein</fullName>
    </submittedName>
</protein>
<reference evidence="1 2" key="1">
    <citation type="journal article" date="2009" name="PLoS Genet.">
        <title>Genomic analysis of the basal lineage fungus Rhizopus oryzae reveals a whole-genome duplication.</title>
        <authorList>
            <person name="Ma L.-J."/>
            <person name="Ibrahim A.S."/>
            <person name="Skory C."/>
            <person name="Grabherr M.G."/>
            <person name="Burger G."/>
            <person name="Butler M."/>
            <person name="Elias M."/>
            <person name="Idnurm A."/>
            <person name="Lang B.F."/>
            <person name="Sone T."/>
            <person name="Abe A."/>
            <person name="Calvo S.E."/>
            <person name="Corrochano L.M."/>
            <person name="Engels R."/>
            <person name="Fu J."/>
            <person name="Hansberg W."/>
            <person name="Kim J.-M."/>
            <person name="Kodira C.D."/>
            <person name="Koehrsen M.J."/>
            <person name="Liu B."/>
            <person name="Miranda-Saavedra D."/>
            <person name="O'Leary S."/>
            <person name="Ortiz-Castellanos L."/>
            <person name="Poulter R."/>
            <person name="Rodriguez-Romero J."/>
            <person name="Ruiz-Herrera J."/>
            <person name="Shen Y.-Q."/>
            <person name="Zeng Q."/>
            <person name="Galagan J."/>
            <person name="Birren B.W."/>
            <person name="Cuomo C.A."/>
            <person name="Wickes B.L."/>
        </authorList>
    </citation>
    <scope>NUCLEOTIDE SEQUENCE [LARGE SCALE GENOMIC DNA]</scope>
    <source>
        <strain evidence="2">RA 99-880 / ATCC MYA-4621 / FGSC 9543 / NRRL 43880</strain>
    </source>
</reference>
<dbReference type="EMBL" id="CH476735">
    <property type="protein sequence ID" value="EIE81903.1"/>
    <property type="molecule type" value="Genomic_DNA"/>
</dbReference>
<dbReference type="Proteomes" id="UP000009138">
    <property type="component" value="Unassembled WGS sequence"/>
</dbReference>
<dbReference type="GeneID" id="93613579"/>
<name>I1C0C3_RHIO9</name>
<accession>I1C0C3</accession>
<evidence type="ECO:0000313" key="1">
    <source>
        <dbReference type="EMBL" id="EIE81903.1"/>
    </source>
</evidence>
<organism evidence="1 2">
    <name type="scientific">Rhizopus delemar (strain RA 99-880 / ATCC MYA-4621 / FGSC 9543 / NRRL 43880)</name>
    <name type="common">Mucormycosis agent</name>
    <name type="synonym">Rhizopus arrhizus var. delemar</name>
    <dbReference type="NCBI Taxonomy" id="246409"/>
    <lineage>
        <taxon>Eukaryota</taxon>
        <taxon>Fungi</taxon>
        <taxon>Fungi incertae sedis</taxon>
        <taxon>Mucoromycota</taxon>
        <taxon>Mucoromycotina</taxon>
        <taxon>Mucoromycetes</taxon>
        <taxon>Mucorales</taxon>
        <taxon>Mucorineae</taxon>
        <taxon>Rhizopodaceae</taxon>
        <taxon>Rhizopus</taxon>
    </lineage>
</organism>
<gene>
    <name evidence="1" type="ORF">RO3G_06608</name>
</gene>
<dbReference type="AlphaFoldDB" id="I1C0C3"/>
<dbReference type="VEuPathDB" id="FungiDB:RO3G_06608"/>
<proteinExistence type="predicted"/>
<evidence type="ECO:0000313" key="2">
    <source>
        <dbReference type="Proteomes" id="UP000009138"/>
    </source>
</evidence>